<gene>
    <name evidence="1" type="ORF">JKG61_12830</name>
</gene>
<accession>A0ABS1R4P9</accession>
<evidence type="ECO:0008006" key="3">
    <source>
        <dbReference type="Google" id="ProtNLM"/>
    </source>
</evidence>
<sequence>MENLNEQEMINCNGGDAGSKAGAKLFGRAVGLAIGGPIAAAYYAGCDLGWW</sequence>
<dbReference type="RefSeq" id="WP_021071094.1">
    <property type="nucleotide sequence ID" value="NZ_JAERTY010000007.1"/>
</dbReference>
<evidence type="ECO:0000313" key="1">
    <source>
        <dbReference type="EMBL" id="MBL1409638.1"/>
    </source>
</evidence>
<dbReference type="Proteomes" id="UP000625283">
    <property type="component" value="Unassembled WGS sequence"/>
</dbReference>
<dbReference type="EMBL" id="JAERTY010000007">
    <property type="protein sequence ID" value="MBL1409638.1"/>
    <property type="molecule type" value="Genomic_DNA"/>
</dbReference>
<name>A0ABS1R4P9_9SPHI</name>
<proteinExistence type="predicted"/>
<reference evidence="1 2" key="1">
    <citation type="submission" date="2021-01" db="EMBL/GenBank/DDBJ databases">
        <title>C459-1 draft genome sequence.</title>
        <authorList>
            <person name="Zhang X.-F."/>
        </authorList>
    </citation>
    <scope>NUCLEOTIDE SEQUENCE [LARGE SCALE GENOMIC DNA]</scope>
    <source>
        <strain evidence="2">C459-1</strain>
    </source>
</reference>
<evidence type="ECO:0000313" key="2">
    <source>
        <dbReference type="Proteomes" id="UP000625283"/>
    </source>
</evidence>
<organism evidence="1 2">
    <name type="scientific">Sphingobacterium faecale</name>
    <dbReference type="NCBI Taxonomy" id="2803775"/>
    <lineage>
        <taxon>Bacteria</taxon>
        <taxon>Pseudomonadati</taxon>
        <taxon>Bacteroidota</taxon>
        <taxon>Sphingobacteriia</taxon>
        <taxon>Sphingobacteriales</taxon>
        <taxon>Sphingobacteriaceae</taxon>
        <taxon>Sphingobacterium</taxon>
    </lineage>
</organism>
<keyword evidence="2" id="KW-1185">Reference proteome</keyword>
<protein>
    <recommendedName>
        <fullName evidence="3">Class IIb bacteriocin, lactobin A/cerein 7B family</fullName>
    </recommendedName>
</protein>
<comment type="caution">
    <text evidence="1">The sequence shown here is derived from an EMBL/GenBank/DDBJ whole genome shotgun (WGS) entry which is preliminary data.</text>
</comment>